<organism evidence="2 3">
    <name type="scientific">Citrullus colocynthis</name>
    <name type="common">colocynth</name>
    <dbReference type="NCBI Taxonomy" id="252529"/>
    <lineage>
        <taxon>Eukaryota</taxon>
        <taxon>Viridiplantae</taxon>
        <taxon>Streptophyta</taxon>
        <taxon>Embryophyta</taxon>
        <taxon>Tracheophyta</taxon>
        <taxon>Spermatophyta</taxon>
        <taxon>Magnoliopsida</taxon>
        <taxon>eudicotyledons</taxon>
        <taxon>Gunneridae</taxon>
        <taxon>Pentapetalae</taxon>
        <taxon>rosids</taxon>
        <taxon>fabids</taxon>
        <taxon>Cucurbitales</taxon>
        <taxon>Cucurbitaceae</taxon>
        <taxon>Benincaseae</taxon>
        <taxon>Citrullus</taxon>
    </lineage>
</organism>
<name>A0ABP0YTV7_9ROSI</name>
<evidence type="ECO:0008006" key="4">
    <source>
        <dbReference type="Google" id="ProtNLM"/>
    </source>
</evidence>
<evidence type="ECO:0000313" key="2">
    <source>
        <dbReference type="EMBL" id="CAK9323959.1"/>
    </source>
</evidence>
<feature type="compositionally biased region" description="Basic and acidic residues" evidence="1">
    <location>
        <begin position="610"/>
        <end position="630"/>
    </location>
</feature>
<feature type="region of interest" description="Disordered" evidence="1">
    <location>
        <begin position="1062"/>
        <end position="1086"/>
    </location>
</feature>
<reference evidence="2 3" key="1">
    <citation type="submission" date="2024-03" db="EMBL/GenBank/DDBJ databases">
        <authorList>
            <person name="Gkanogiannis A."/>
            <person name="Becerra Lopez-Lavalle L."/>
        </authorList>
    </citation>
    <scope>NUCLEOTIDE SEQUENCE [LARGE SCALE GENOMIC DNA]</scope>
</reference>
<proteinExistence type="predicted"/>
<feature type="compositionally biased region" description="Polar residues" evidence="1">
    <location>
        <begin position="922"/>
        <end position="937"/>
    </location>
</feature>
<feature type="region of interest" description="Disordered" evidence="1">
    <location>
        <begin position="444"/>
        <end position="469"/>
    </location>
</feature>
<feature type="compositionally biased region" description="Polar residues" evidence="1">
    <location>
        <begin position="825"/>
        <end position="837"/>
    </location>
</feature>
<keyword evidence="3" id="KW-1185">Reference proteome</keyword>
<feature type="region of interest" description="Disordered" evidence="1">
    <location>
        <begin position="576"/>
        <end position="937"/>
    </location>
</feature>
<dbReference type="PANTHER" id="PTHR31008:SF5">
    <property type="entry name" value="EXPRESSED PROTEIN"/>
    <property type="match status" value="1"/>
</dbReference>
<dbReference type="PANTHER" id="PTHR31008">
    <property type="entry name" value="COP1-INTERACTING PROTEIN-RELATED"/>
    <property type="match status" value="1"/>
</dbReference>
<gene>
    <name evidence="2" type="ORF">CITCOLO1_LOCUS16175</name>
</gene>
<feature type="compositionally biased region" description="Acidic residues" evidence="1">
    <location>
        <begin position="377"/>
        <end position="386"/>
    </location>
</feature>
<feature type="region of interest" description="Disordered" evidence="1">
    <location>
        <begin position="349"/>
        <end position="422"/>
    </location>
</feature>
<evidence type="ECO:0000256" key="1">
    <source>
        <dbReference type="SAM" id="MobiDB-lite"/>
    </source>
</evidence>
<feature type="compositionally biased region" description="Polar residues" evidence="1">
    <location>
        <begin position="748"/>
        <end position="780"/>
    </location>
</feature>
<feature type="compositionally biased region" description="Polar residues" evidence="1">
    <location>
        <begin position="864"/>
        <end position="874"/>
    </location>
</feature>
<sequence>MEAWSLWNKMEEREEREEKGKKKVLNRIHTCDLSLAKEQLQLKGPQIRTSTELLDLKSSLPIAHFLVPDRSFPLCSAALLHHCPECKTQDLLLCKLIAMSGGVTDDGPLDYARIQIIPSENRYEAFICCGNEVDALAEGNLDPLLLHLPEVQELNAKGSKASIKLQPPASSAGTTWFTKSTISRFLQIVGSPELMNIMKTMNEMSQLEETKTFHLSLYGQGQISKTEEKDGCNLDCSSPKQRSGPEFSSSAASKNDLLRAMDLRLTALNKDLTAAFEKACGATCSSKEISHLAKFTEHFGAIDLKNCTYKYLELNPKSDTVELVNDDMKHTVTSNLSNENAINVNGSFKAEKSNSSTPVKYGVSPAKVAQIERQDSSETESSDSDNENGTPAERSRTMVRSALLRRSASPMRRVQIGRTGSRRAPAIMIRSLNHLQTRDNMFSQGDAAVNSGDDEEGSEPSSKTADNNVGRISVQDAISLFESKQRNDTSDVQKRRSLANITVGANKFVLRRWSTGMGEASKKCQPELVGDESDPISHDLAEDVSKNKLTDEEVGSDNISSTDKTCTTAEVEVKLENSEIKASDPPGTRADSPISKPQELVQKLSANSEWTRRKEAELDQMLKKVMESKRVAQNNSQANRKKDVNSDQRGELYDQYKAKRDEKRRAEEAKGNTNKEAKSKGIRQVVDDRRSKMASAEVNVTKKRAMRKPEVPSANLSKSEKPKKEISKPSTTEKISSRTKPMAATRKSWPSSALERTTGISPASMNATRQKAQPVSSFNRLSAKAEKSPMQKKNVKETNDSARDLRRVKEKKEIVQAKTGKITKTKVTPTGDTSVPVKSSIRDKVAKKSSIVPLESKAFHKGSRNSLDNNSPVISKTKPLKLSKSADPSNNSKKLTRDLKVEVSVPDLASQPDKGDALSPALCNSNNVANDQQDSEIPTVNVIDADHGDDLHQQNEEKSSLETIVDGESMIPSKFTEEIEEFQEIPASHDDTPQLASLENAAPIENPRVRLSLSQMLQEENSEPDNIDWGIAENPPLMNYQRGAPKGFKRLLKFARKSKGEANLAGCSSPSVVSEGEDDSEDSKSLTTKKADNLLMKATHNSGLVKASLDKNFDHEKLYPGTYGAHNFNSKFQESHDHAAVSSTKVGRSFFSLSAFRGSK</sequence>
<feature type="compositionally biased region" description="Basic and acidic residues" evidence="1">
    <location>
        <begin position="718"/>
        <end position="727"/>
    </location>
</feature>
<accession>A0ABP0YTV7</accession>
<feature type="region of interest" description="Disordered" evidence="1">
    <location>
        <begin position="228"/>
        <end position="251"/>
    </location>
</feature>
<dbReference type="Proteomes" id="UP001642487">
    <property type="component" value="Chromosome 6"/>
</dbReference>
<feature type="compositionally biased region" description="Polar residues" evidence="1">
    <location>
        <begin position="235"/>
        <end position="251"/>
    </location>
</feature>
<feature type="compositionally biased region" description="Basic and acidic residues" evidence="1">
    <location>
        <begin position="640"/>
        <end position="691"/>
    </location>
</feature>
<dbReference type="EMBL" id="OZ021740">
    <property type="protein sequence ID" value="CAK9323959.1"/>
    <property type="molecule type" value="Genomic_DNA"/>
</dbReference>
<feature type="compositionally biased region" description="Basic and acidic residues" evidence="1">
    <location>
        <begin position="783"/>
        <end position="815"/>
    </location>
</feature>
<evidence type="ECO:0000313" key="3">
    <source>
        <dbReference type="Proteomes" id="UP001642487"/>
    </source>
</evidence>
<protein>
    <recommendedName>
        <fullName evidence="4">COP1-interacting protein 7</fullName>
    </recommendedName>
</protein>